<dbReference type="CDD" id="cd17323">
    <property type="entry name" value="MFS_Tpo1_MDR_like"/>
    <property type="match status" value="1"/>
</dbReference>
<keyword evidence="3 7" id="KW-0812">Transmembrane</keyword>
<feature type="transmembrane region" description="Helical" evidence="7">
    <location>
        <begin position="439"/>
        <end position="464"/>
    </location>
</feature>
<feature type="domain" description="Major facilitator superfamily (MFS) profile" evidence="8">
    <location>
        <begin position="54"/>
        <end position="525"/>
    </location>
</feature>
<dbReference type="Proteomes" id="UP001556367">
    <property type="component" value="Unassembled WGS sequence"/>
</dbReference>
<keyword evidence="4 7" id="KW-1133">Transmembrane helix</keyword>
<accession>A0ABR3JDB7</accession>
<feature type="transmembrane region" description="Helical" evidence="7">
    <location>
        <begin position="503"/>
        <end position="523"/>
    </location>
</feature>
<keyword evidence="5 7" id="KW-0472">Membrane</keyword>
<evidence type="ECO:0000256" key="3">
    <source>
        <dbReference type="ARBA" id="ARBA00022692"/>
    </source>
</evidence>
<feature type="compositionally biased region" description="Basic and acidic residues" evidence="6">
    <location>
        <begin position="7"/>
        <end position="17"/>
    </location>
</feature>
<comment type="subcellular location">
    <subcellularLocation>
        <location evidence="1">Membrane</location>
        <topology evidence="1">Multi-pass membrane protein</topology>
    </subcellularLocation>
</comment>
<dbReference type="InterPro" id="IPR011701">
    <property type="entry name" value="MFS"/>
</dbReference>
<evidence type="ECO:0000256" key="6">
    <source>
        <dbReference type="SAM" id="MobiDB-lite"/>
    </source>
</evidence>
<dbReference type="PANTHER" id="PTHR23502">
    <property type="entry name" value="MAJOR FACILITATOR SUPERFAMILY"/>
    <property type="match status" value="1"/>
</dbReference>
<sequence>MSTTRNTDSKAADEAKFIEPTAGGHEPDNEGTQQVVMRPEEPYSIYTLREKWFLVGVIGMAGLFRQVDVVNITICEVGAESLHTFSPLTANIYFPALPVIASAFNKSIELINLTVTVYMVLQGVSPMFWGPLSDRWGRRPIFLACLLILALSCVGLALVPVDAYWALMLLRCLQATGSASTVALGAGVIGDISVAAERGGFFGLYSLGPLFGPAIGPVIGGALADGLGWRAIFWFLCIGSALCFIFLVLFLPETLRILVGNGNILPPTIYRPVIPLIGRGRVHPKPAEDNPQPKKHPNPLRILTYPDILILLLFNGIVYAVFYGVTASLSPLFKEAYPFLSETTIGLCFLAISGGLVLGSLLTGKLLDRDYQVIKRRLLKAAHECDDKHMNPEDVTKDENFPIEEARLRTVPYYIVVYIVSVIGYGWCINQKVNLAGPLILQIIIGYLGIAIMNTTQTLCIDLLPSQGSSVTACNNLVRCSLGAALVSVVDLILRALTPGWTYVLFGGVCVLAMPLIWVVRHIGPRCRARRRR</sequence>
<dbReference type="SUPFAM" id="SSF103473">
    <property type="entry name" value="MFS general substrate transporter"/>
    <property type="match status" value="1"/>
</dbReference>
<evidence type="ECO:0000256" key="2">
    <source>
        <dbReference type="ARBA" id="ARBA00022448"/>
    </source>
</evidence>
<feature type="region of interest" description="Disordered" evidence="6">
    <location>
        <begin position="1"/>
        <end position="32"/>
    </location>
</feature>
<evidence type="ECO:0000256" key="7">
    <source>
        <dbReference type="SAM" id="Phobius"/>
    </source>
</evidence>
<dbReference type="PANTHER" id="PTHR23502:SF51">
    <property type="entry name" value="QUINIDINE RESISTANCE PROTEIN 1-RELATED"/>
    <property type="match status" value="1"/>
</dbReference>
<name>A0ABR3JDB7_9AGAR</name>
<dbReference type="EMBL" id="JASNQZ010000008">
    <property type="protein sequence ID" value="KAL0953542.1"/>
    <property type="molecule type" value="Genomic_DNA"/>
</dbReference>
<feature type="transmembrane region" description="Helical" evidence="7">
    <location>
        <begin position="411"/>
        <end position="427"/>
    </location>
</feature>
<reference evidence="10" key="1">
    <citation type="submission" date="2024-06" db="EMBL/GenBank/DDBJ databases">
        <title>Multi-omics analyses provide insights into the biosynthesis of the anticancer antibiotic pleurotin in Hohenbuehelia grisea.</title>
        <authorList>
            <person name="Weaver J.A."/>
            <person name="Alberti F."/>
        </authorList>
    </citation>
    <scope>NUCLEOTIDE SEQUENCE [LARGE SCALE GENOMIC DNA]</scope>
    <source>
        <strain evidence="10">T-177</strain>
    </source>
</reference>
<feature type="transmembrane region" description="Helical" evidence="7">
    <location>
        <begin position="201"/>
        <end position="219"/>
    </location>
</feature>
<proteinExistence type="predicted"/>
<feature type="transmembrane region" description="Helical" evidence="7">
    <location>
        <begin position="476"/>
        <end position="497"/>
    </location>
</feature>
<evidence type="ECO:0000256" key="5">
    <source>
        <dbReference type="ARBA" id="ARBA00023136"/>
    </source>
</evidence>
<evidence type="ECO:0000259" key="8">
    <source>
        <dbReference type="PROSITE" id="PS50850"/>
    </source>
</evidence>
<comment type="caution">
    <text evidence="9">The sequence shown here is derived from an EMBL/GenBank/DDBJ whole genome shotgun (WGS) entry which is preliminary data.</text>
</comment>
<evidence type="ECO:0000313" key="10">
    <source>
        <dbReference type="Proteomes" id="UP001556367"/>
    </source>
</evidence>
<dbReference type="InterPro" id="IPR036259">
    <property type="entry name" value="MFS_trans_sf"/>
</dbReference>
<evidence type="ECO:0000256" key="4">
    <source>
        <dbReference type="ARBA" id="ARBA00022989"/>
    </source>
</evidence>
<feature type="transmembrane region" description="Helical" evidence="7">
    <location>
        <begin position="344"/>
        <end position="367"/>
    </location>
</feature>
<dbReference type="InterPro" id="IPR020846">
    <property type="entry name" value="MFS_dom"/>
</dbReference>
<dbReference type="PROSITE" id="PS50850">
    <property type="entry name" value="MFS"/>
    <property type="match status" value="1"/>
</dbReference>
<feature type="transmembrane region" description="Helical" evidence="7">
    <location>
        <begin position="302"/>
        <end position="324"/>
    </location>
</feature>
<gene>
    <name evidence="9" type="ORF">HGRIS_004764</name>
</gene>
<dbReference type="Pfam" id="PF07690">
    <property type="entry name" value="MFS_1"/>
    <property type="match status" value="1"/>
</dbReference>
<protein>
    <recommendedName>
        <fullName evidence="8">Major facilitator superfamily (MFS) profile domain-containing protein</fullName>
    </recommendedName>
</protein>
<dbReference type="Gene3D" id="1.20.1250.20">
    <property type="entry name" value="MFS general substrate transporter like domains"/>
    <property type="match status" value="1"/>
</dbReference>
<feature type="transmembrane region" description="Helical" evidence="7">
    <location>
        <begin position="141"/>
        <end position="159"/>
    </location>
</feature>
<evidence type="ECO:0000313" key="9">
    <source>
        <dbReference type="EMBL" id="KAL0953542.1"/>
    </source>
</evidence>
<feature type="transmembrane region" description="Helical" evidence="7">
    <location>
        <begin position="231"/>
        <end position="251"/>
    </location>
</feature>
<keyword evidence="2" id="KW-0813">Transport</keyword>
<evidence type="ECO:0000256" key="1">
    <source>
        <dbReference type="ARBA" id="ARBA00004141"/>
    </source>
</evidence>
<organism evidence="9 10">
    <name type="scientific">Hohenbuehelia grisea</name>
    <dbReference type="NCBI Taxonomy" id="104357"/>
    <lineage>
        <taxon>Eukaryota</taxon>
        <taxon>Fungi</taxon>
        <taxon>Dikarya</taxon>
        <taxon>Basidiomycota</taxon>
        <taxon>Agaricomycotina</taxon>
        <taxon>Agaricomycetes</taxon>
        <taxon>Agaricomycetidae</taxon>
        <taxon>Agaricales</taxon>
        <taxon>Pleurotineae</taxon>
        <taxon>Pleurotaceae</taxon>
        <taxon>Hohenbuehelia</taxon>
    </lineage>
</organism>
<feature type="transmembrane region" description="Helical" evidence="7">
    <location>
        <begin position="165"/>
        <end position="189"/>
    </location>
</feature>
<keyword evidence="10" id="KW-1185">Reference proteome</keyword>